<evidence type="ECO:0000256" key="1">
    <source>
        <dbReference type="ARBA" id="ARBA00022598"/>
    </source>
</evidence>
<dbReference type="InterPro" id="IPR008513">
    <property type="entry name" value="tRNA(Met)_cyd_acetate_ligase"/>
</dbReference>
<sequence>MQQSKKLTDSDVLIAVMSGPFLQRGEPALISKWARAKMALCGGVDIVVELPYAYATQRAETFANGAISILNALNVSEVCFGSESGNIQEFHDTVSIRQQKKSKLDTLVQQYMKTGISYAKANSEAFSHLQNTTNTIDITQPNNILGLHYTEAIYAQNNTMKAQTIKRFAAHYHDEIFYDEKIASATSIRKKLFSGDEHSFEAIIPFVPKMTKQLLEKYIHTYGLLHNWERYFPFFKYRLMTMSPLELKNIYEVEEGLEHRILSLIRETSSFSSFMEALKTKRYTWTRLQRVCTHILTNTTKEDMLRAEVEKLAPYIRLLGMSQKGQTYISHIKKQLPIPLLTHGKTFQHPMFKIDQKASDIYFSILKEPLLGEQMKQDITRHPIRYDEKTQNFL</sequence>
<dbReference type="GO" id="GO:0000049">
    <property type="term" value="F:tRNA binding"/>
    <property type="evidence" value="ECO:0007669"/>
    <property type="project" value="UniProtKB-KW"/>
</dbReference>
<reference evidence="4 5" key="1">
    <citation type="submission" date="2014-06" db="EMBL/GenBank/DDBJ databases">
        <title>Draft genome sequence of Bacillus manliponensis JCM 15802 (MCCC 1A00708).</title>
        <authorList>
            <person name="Lai Q."/>
            <person name="Liu Y."/>
            <person name="Shao Z."/>
        </authorList>
    </citation>
    <scope>NUCLEOTIDE SEQUENCE [LARGE SCALE GENOMIC DNA]</scope>
    <source>
        <strain evidence="4 5">JCM 15802</strain>
    </source>
</reference>
<dbReference type="Pfam" id="PF05636">
    <property type="entry name" value="HIGH_NTase1"/>
    <property type="match status" value="1"/>
</dbReference>
<feature type="binding site" evidence="3">
    <location>
        <position position="167"/>
    </location>
    <ligand>
        <name>ATP</name>
        <dbReference type="ChEBI" id="CHEBI:30616"/>
    </ligand>
</feature>
<keyword evidence="5" id="KW-1185">Reference proteome</keyword>
<dbReference type="HAMAP" id="MF_01539">
    <property type="entry name" value="TmcAL"/>
    <property type="match status" value="1"/>
</dbReference>
<comment type="catalytic activity">
    <reaction evidence="3">
        <text>cytidine(34) in elongator tRNA(Met) + acetate + ATP = N(4)-acetylcytidine(34) in elongator tRNA(Met) + AMP + diphosphate</text>
        <dbReference type="Rhea" id="RHEA:58144"/>
        <dbReference type="Rhea" id="RHEA-COMP:10693"/>
        <dbReference type="Rhea" id="RHEA-COMP:10694"/>
        <dbReference type="ChEBI" id="CHEBI:30089"/>
        <dbReference type="ChEBI" id="CHEBI:30616"/>
        <dbReference type="ChEBI" id="CHEBI:33019"/>
        <dbReference type="ChEBI" id="CHEBI:74900"/>
        <dbReference type="ChEBI" id="CHEBI:82748"/>
        <dbReference type="ChEBI" id="CHEBI:456215"/>
    </reaction>
</comment>
<dbReference type="NCBIfam" id="NF010191">
    <property type="entry name" value="PRK13670.1"/>
    <property type="match status" value="1"/>
</dbReference>
<dbReference type="AlphaFoldDB" id="A0A073K397"/>
<accession>A0A073K397</accession>
<dbReference type="PANTHER" id="PTHR37825">
    <property type="entry name" value="TRNA(MET) CYTIDINE ACETATE LIGASE"/>
    <property type="match status" value="1"/>
</dbReference>
<gene>
    <name evidence="3" type="primary">tmcAL</name>
    <name evidence="4" type="ORF">BAMA_08995</name>
</gene>
<name>A0A073K397_9BACI</name>
<evidence type="ECO:0000313" key="4">
    <source>
        <dbReference type="EMBL" id="KEK20920.1"/>
    </source>
</evidence>
<dbReference type="eggNOG" id="COG1323">
    <property type="taxonomic scope" value="Bacteria"/>
</dbReference>
<organism evidence="4 5">
    <name type="scientific">Bacillus manliponensis</name>
    <dbReference type="NCBI Taxonomy" id="574376"/>
    <lineage>
        <taxon>Bacteria</taxon>
        <taxon>Bacillati</taxon>
        <taxon>Bacillota</taxon>
        <taxon>Bacilli</taxon>
        <taxon>Bacillales</taxon>
        <taxon>Bacillaceae</taxon>
        <taxon>Bacillus</taxon>
        <taxon>Bacillus cereus group</taxon>
    </lineage>
</organism>
<comment type="caution">
    <text evidence="3">Lacks conserved residue(s) required for the propagation of feature annotation.</text>
</comment>
<dbReference type="STRING" id="574376.BAMA_08995"/>
<dbReference type="EC" id="6.3.4.-" evidence="3"/>
<evidence type="ECO:0000313" key="5">
    <source>
        <dbReference type="Proteomes" id="UP000027822"/>
    </source>
</evidence>
<proteinExistence type="inferred from homology"/>
<protein>
    <recommendedName>
        <fullName evidence="3">tRNA(Met) cytidine acetate ligase</fullName>
        <ecNumber evidence="3">6.3.4.-</ecNumber>
    </recommendedName>
</protein>
<dbReference type="Gene3D" id="3.40.50.620">
    <property type="entry name" value="HUPs"/>
    <property type="match status" value="1"/>
</dbReference>
<evidence type="ECO:0000256" key="3">
    <source>
        <dbReference type="HAMAP-Rule" id="MF_01539"/>
    </source>
</evidence>
<dbReference type="GO" id="GO:0005524">
    <property type="term" value="F:ATP binding"/>
    <property type="evidence" value="ECO:0007669"/>
    <property type="project" value="UniProtKB-KW"/>
</dbReference>
<keyword evidence="3" id="KW-0547">Nucleotide-binding</keyword>
<comment type="function">
    <text evidence="3">Catalyzes the formation of N(4)-acetylcytidine (ac(4)C) at the wobble position of elongator tRNA(Met), using acetate and ATP as substrates. First activates an acetate ion to form acetyladenylate (Ac-AMP) and then transfers the acetyl group to tRNA to form ac(4)C34.</text>
</comment>
<keyword evidence="3" id="KW-0067">ATP-binding</keyword>
<dbReference type="GO" id="GO:0006400">
    <property type="term" value="P:tRNA modification"/>
    <property type="evidence" value="ECO:0007669"/>
    <property type="project" value="UniProtKB-UniRule"/>
</dbReference>
<dbReference type="GO" id="GO:0016879">
    <property type="term" value="F:ligase activity, forming carbon-nitrogen bonds"/>
    <property type="evidence" value="ECO:0007669"/>
    <property type="project" value="UniProtKB-UniRule"/>
</dbReference>
<comment type="subcellular location">
    <subcellularLocation>
        <location evidence="3">Cytoplasm</location>
    </subcellularLocation>
</comment>
<keyword evidence="3" id="KW-0820">tRNA-binding</keyword>
<keyword evidence="2 3" id="KW-0819">tRNA processing</keyword>
<dbReference type="PANTHER" id="PTHR37825:SF1">
    <property type="entry name" value="TRNA(MET) CYTIDINE ACETATE LIGASE"/>
    <property type="match status" value="1"/>
</dbReference>
<keyword evidence="1 3" id="KW-0436">Ligase</keyword>
<dbReference type="SUPFAM" id="SSF52374">
    <property type="entry name" value="Nucleotidylyl transferase"/>
    <property type="match status" value="1"/>
</dbReference>
<comment type="caution">
    <text evidence="4">The sequence shown here is derived from an EMBL/GenBank/DDBJ whole genome shotgun (WGS) entry which is preliminary data.</text>
</comment>
<dbReference type="EMBL" id="JOTN01000002">
    <property type="protein sequence ID" value="KEK20920.1"/>
    <property type="molecule type" value="Genomic_DNA"/>
</dbReference>
<dbReference type="InterPro" id="IPR014729">
    <property type="entry name" value="Rossmann-like_a/b/a_fold"/>
</dbReference>
<keyword evidence="3" id="KW-0694">RNA-binding</keyword>
<dbReference type="Proteomes" id="UP000027822">
    <property type="component" value="Unassembled WGS sequence"/>
</dbReference>
<feature type="binding site" evidence="3">
    <location>
        <position position="142"/>
    </location>
    <ligand>
        <name>ATP</name>
        <dbReference type="ChEBI" id="CHEBI:30616"/>
    </ligand>
</feature>
<feature type="binding site" evidence="3">
    <location>
        <position position="81"/>
    </location>
    <ligand>
        <name>ATP</name>
        <dbReference type="ChEBI" id="CHEBI:30616"/>
    </ligand>
</feature>
<comment type="similarity">
    <text evidence="3">Belongs to the TmcAL family.</text>
</comment>
<evidence type="ECO:0000256" key="2">
    <source>
        <dbReference type="ARBA" id="ARBA00022694"/>
    </source>
</evidence>
<dbReference type="GO" id="GO:0005737">
    <property type="term" value="C:cytoplasm"/>
    <property type="evidence" value="ECO:0007669"/>
    <property type="project" value="UniProtKB-SubCell"/>
</dbReference>
<keyword evidence="3" id="KW-0963">Cytoplasm</keyword>